<comment type="pathway">
    <text evidence="1">Protein modification; [NiFe] hydrogenase maturation.</text>
</comment>
<dbReference type="HOGENOM" id="CLU_009164_0_0_7"/>
<dbReference type="PANTHER" id="PTHR42959:SF1">
    <property type="entry name" value="CARBAMOYLTRANSFERASE HYPF"/>
    <property type="match status" value="1"/>
</dbReference>
<feature type="active site" evidence="9">
    <location>
        <position position="45"/>
    </location>
</feature>
<evidence type="ECO:0000256" key="1">
    <source>
        <dbReference type="ARBA" id="ARBA00004711"/>
    </source>
</evidence>
<dbReference type="SUPFAM" id="SSF55821">
    <property type="entry name" value="YrdC/RibB"/>
    <property type="match status" value="1"/>
</dbReference>
<dbReference type="Gene3D" id="3.90.870.50">
    <property type="match status" value="1"/>
</dbReference>
<feature type="active site" evidence="9">
    <location>
        <position position="27"/>
    </location>
</feature>
<dbReference type="AlphaFoldDB" id="A0LQH7"/>
<dbReference type="GO" id="GO:0016743">
    <property type="term" value="F:carboxyl- or carbamoyltransferase activity"/>
    <property type="evidence" value="ECO:0007669"/>
    <property type="project" value="UniProtKB-UniRule"/>
</dbReference>
<comment type="catalytic activity">
    <reaction evidence="7">
        <text>C-terminal L-cysteinyl-[HypE protein] + carbamoyl phosphate + ATP + H2O = C-terminal S-carboxamide-L-cysteinyl-[HypE protein] + AMP + phosphate + diphosphate + H(+)</text>
        <dbReference type="Rhea" id="RHEA:55636"/>
        <dbReference type="Rhea" id="RHEA-COMP:14247"/>
        <dbReference type="Rhea" id="RHEA-COMP:14392"/>
        <dbReference type="ChEBI" id="CHEBI:15377"/>
        <dbReference type="ChEBI" id="CHEBI:15378"/>
        <dbReference type="ChEBI" id="CHEBI:30616"/>
        <dbReference type="ChEBI" id="CHEBI:33019"/>
        <dbReference type="ChEBI" id="CHEBI:43474"/>
        <dbReference type="ChEBI" id="CHEBI:58228"/>
        <dbReference type="ChEBI" id="CHEBI:76913"/>
        <dbReference type="ChEBI" id="CHEBI:139126"/>
        <dbReference type="ChEBI" id="CHEBI:456215"/>
    </reaction>
</comment>
<dbReference type="InterPro" id="IPR006070">
    <property type="entry name" value="Sua5-like_dom"/>
</dbReference>
<dbReference type="GO" id="GO:0003725">
    <property type="term" value="F:double-stranded RNA binding"/>
    <property type="evidence" value="ECO:0007669"/>
    <property type="project" value="InterPro"/>
</dbReference>
<dbReference type="STRING" id="335543.Sfum_4013"/>
<dbReference type="FunCoup" id="A0LQH7">
    <property type="interactions" value="53"/>
</dbReference>
<dbReference type="InterPro" id="IPR017945">
    <property type="entry name" value="DHBP_synth_RibB-like_a/b_dom"/>
</dbReference>
<keyword evidence="13" id="KW-1185">Reference proteome</keyword>
<dbReference type="InParanoid" id="A0LQH7"/>
<dbReference type="EMBL" id="CP000478">
    <property type="protein sequence ID" value="ABK19679.1"/>
    <property type="molecule type" value="Genomic_DNA"/>
</dbReference>
<dbReference type="InterPro" id="IPR036046">
    <property type="entry name" value="Acylphosphatase-like_dom_sf"/>
</dbReference>
<dbReference type="InterPro" id="IPR043129">
    <property type="entry name" value="ATPase_NBD"/>
</dbReference>
<dbReference type="eggNOG" id="COG0068">
    <property type="taxonomic scope" value="Bacteria"/>
</dbReference>
<keyword evidence="4" id="KW-0479">Metal-binding</keyword>
<dbReference type="PROSITE" id="PS51160">
    <property type="entry name" value="ACYLPHOSPHATASE_3"/>
    <property type="match status" value="1"/>
</dbReference>
<comment type="catalytic activity">
    <reaction evidence="9">
        <text>an acyl phosphate + H2O = a carboxylate + phosphate + H(+)</text>
        <dbReference type="Rhea" id="RHEA:14965"/>
        <dbReference type="ChEBI" id="CHEBI:15377"/>
        <dbReference type="ChEBI" id="CHEBI:15378"/>
        <dbReference type="ChEBI" id="CHEBI:29067"/>
        <dbReference type="ChEBI" id="CHEBI:43474"/>
        <dbReference type="ChEBI" id="CHEBI:59918"/>
        <dbReference type="EC" id="3.6.1.7"/>
    </reaction>
</comment>
<dbReference type="PROSITE" id="PS00150">
    <property type="entry name" value="ACYLPHOSPHATASE_1"/>
    <property type="match status" value="1"/>
</dbReference>
<dbReference type="InterPro" id="IPR001792">
    <property type="entry name" value="Acylphosphatase-like_dom"/>
</dbReference>
<dbReference type="Pfam" id="PF07503">
    <property type="entry name" value="zf-HYPF"/>
    <property type="match status" value="2"/>
</dbReference>
<evidence type="ECO:0000313" key="12">
    <source>
        <dbReference type="EMBL" id="ABK19679.1"/>
    </source>
</evidence>
<evidence type="ECO:0000259" key="11">
    <source>
        <dbReference type="PROSITE" id="PS51163"/>
    </source>
</evidence>
<dbReference type="UniPathway" id="UPA00335"/>
<dbReference type="PANTHER" id="PTHR42959">
    <property type="entry name" value="CARBAMOYLTRANSFERASE"/>
    <property type="match status" value="1"/>
</dbReference>
<evidence type="ECO:0000259" key="10">
    <source>
        <dbReference type="PROSITE" id="PS51160"/>
    </source>
</evidence>
<dbReference type="InterPro" id="IPR004421">
    <property type="entry name" value="Carbamoyltransferase_HypF"/>
</dbReference>
<feature type="domain" description="Acylphosphatase-like" evidence="10">
    <location>
        <begin position="12"/>
        <end position="98"/>
    </location>
</feature>
<keyword evidence="6" id="KW-0862">Zinc</keyword>
<dbReference type="Proteomes" id="UP000001784">
    <property type="component" value="Chromosome"/>
</dbReference>
<dbReference type="InterPro" id="IPR055128">
    <property type="entry name" value="HypF_C_2"/>
</dbReference>
<accession>A0LQH7</accession>
<dbReference type="KEGG" id="sfu:Sfum_4013"/>
<dbReference type="Pfam" id="PF17788">
    <property type="entry name" value="HypF_C"/>
    <property type="match status" value="1"/>
</dbReference>
<dbReference type="GO" id="GO:0016874">
    <property type="term" value="F:ligase activity"/>
    <property type="evidence" value="ECO:0007669"/>
    <property type="project" value="UniProtKB-UniRule"/>
</dbReference>
<evidence type="ECO:0000256" key="2">
    <source>
        <dbReference type="ARBA" id="ARBA00008097"/>
    </source>
</evidence>
<dbReference type="InterPro" id="IPR051060">
    <property type="entry name" value="Carbamoyltrans_HypF-like"/>
</dbReference>
<evidence type="ECO:0000256" key="8">
    <source>
        <dbReference type="PIRNR" id="PIRNR006256"/>
    </source>
</evidence>
<sequence>MDEAESGEGRRRVLVRIRGIVQGVGFRPFIYQLATMHRLGGWVCNQSDGVEIEAAGRSGDVEAFLDDVPRKAPPLARIVEMDVSERSYAPMEPFRIVKSRSLDVRATLIAPDVCTCGDCLRELLDPGDRRFRYPFINCTNCGPRYTIIKDIPYDRDKTTMARFPMCPACAKEYEDPTDRRFHAQPNACPECGPQVWLETTAGERLGEREAAVAEAIRRLGEGAILAVKGLGGFHLAVDAGNEAAVSRLRGRKIREDKPFAVMFPDLETVESTCRLSDREAGLLGSPQRPIVLLERRRDAGRGDIADSVAPHNRCLGAFLPYTPLHFLLFDGAPYRALVMTSGNQSDEPIVMTNEDARERLRGIADLLLLHDRDIYMRCDDSVTRVLDGAPRPMRRARGYVPVPVFLRDPVPCVLGVGAELKNTVCLTRGREAFLSQHIGDLENLETLRSFEHTIAHLKRILEVEPECIVHDLHPDYLNTQWALRQTGVRLLAVQHHHAHIASVMAERRLDGPAIGLALDGTGFGTDGTVWGGEILRVEGTGFERPAHFHRVPMPGGSKAIKEPWRMALSYLRCLDPHPEEAFRDFTNRWPARSVSVLLQMLERGVNSPLTSSCGRLFDAVSALVGVRDAVNYEGQAAIEFEQCMEPDSGAYEGELRREGEDWIIDPLPMVLRVIADVRARVPRGKISARFHNGLVELLADAAAKVCAGTGLQRVVLSGGVFQNIYLLEHLEKKLGRLGLEVYGHVEVPANDACIALGQAHIGAQRLMCGR</sequence>
<reference evidence="12 13" key="1">
    <citation type="submission" date="2006-10" db="EMBL/GenBank/DDBJ databases">
        <title>Complete sequence of Syntrophobacter fumaroxidans MPOB.</title>
        <authorList>
            <consortium name="US DOE Joint Genome Institute"/>
            <person name="Copeland A."/>
            <person name="Lucas S."/>
            <person name="Lapidus A."/>
            <person name="Barry K."/>
            <person name="Detter J.C."/>
            <person name="Glavina del Rio T."/>
            <person name="Hammon N."/>
            <person name="Israni S."/>
            <person name="Pitluck S."/>
            <person name="Goltsman E.G."/>
            <person name="Martinez M."/>
            <person name="Schmutz J."/>
            <person name="Larimer F."/>
            <person name="Land M."/>
            <person name="Hauser L."/>
            <person name="Kyrpides N."/>
            <person name="Kim E."/>
            <person name="Boone D.R."/>
            <person name="Brockman F."/>
            <person name="Culley D."/>
            <person name="Ferry J."/>
            <person name="Gunsalus R."/>
            <person name="McInerney M.J."/>
            <person name="Morrison M."/>
            <person name="Plugge C."/>
            <person name="Rohlin L."/>
            <person name="Scholten J."/>
            <person name="Sieber J."/>
            <person name="Stams A.J.M."/>
            <person name="Worm P."/>
            <person name="Henstra A.M."/>
            <person name="Richardson P."/>
        </authorList>
    </citation>
    <scope>NUCLEOTIDE SEQUENCE [LARGE SCALE GENOMIC DNA]</scope>
    <source>
        <strain evidence="13">DSM 10017 / MPOB</strain>
    </source>
</reference>
<feature type="domain" description="YrdC-like" evidence="11">
    <location>
        <begin position="209"/>
        <end position="398"/>
    </location>
</feature>
<dbReference type="Pfam" id="PF00708">
    <property type="entry name" value="Acylphosphatase"/>
    <property type="match status" value="1"/>
</dbReference>
<dbReference type="EC" id="6.2.-.-" evidence="8"/>
<dbReference type="GO" id="GO:0051604">
    <property type="term" value="P:protein maturation"/>
    <property type="evidence" value="ECO:0007669"/>
    <property type="project" value="TreeGrafter"/>
</dbReference>
<keyword evidence="3" id="KW-0436">Ligase</keyword>
<keyword evidence="5" id="KW-0863">Zinc-finger</keyword>
<evidence type="ECO:0000256" key="7">
    <source>
        <dbReference type="ARBA" id="ARBA00048220"/>
    </source>
</evidence>
<dbReference type="Gene3D" id="3.30.420.360">
    <property type="match status" value="1"/>
</dbReference>
<dbReference type="PROSITE" id="PS51163">
    <property type="entry name" value="YRDC"/>
    <property type="match status" value="1"/>
</dbReference>
<dbReference type="FunFam" id="3.30.420.40:FF:000124">
    <property type="entry name" value="Carbamoyltransferase HypF"/>
    <property type="match status" value="1"/>
</dbReference>
<evidence type="ECO:0000256" key="6">
    <source>
        <dbReference type="ARBA" id="ARBA00022833"/>
    </source>
</evidence>
<name>A0LQH7_SYNFM</name>
<comment type="similarity">
    <text evidence="2 8">Belongs to the carbamoyltransferase HypF family.</text>
</comment>
<dbReference type="NCBIfam" id="TIGR00143">
    <property type="entry name" value="hypF"/>
    <property type="match status" value="1"/>
</dbReference>
<evidence type="ECO:0000256" key="4">
    <source>
        <dbReference type="ARBA" id="ARBA00022723"/>
    </source>
</evidence>
<evidence type="ECO:0000256" key="9">
    <source>
        <dbReference type="PROSITE-ProRule" id="PRU00520"/>
    </source>
</evidence>
<dbReference type="InterPro" id="IPR017968">
    <property type="entry name" value="Acylphosphatase_CS"/>
</dbReference>
<protein>
    <recommendedName>
        <fullName evidence="8">Carbamoyltransferase</fullName>
        <ecNumber evidence="8">6.2.-.-</ecNumber>
    </recommendedName>
</protein>
<dbReference type="GO" id="GO:0008270">
    <property type="term" value="F:zinc ion binding"/>
    <property type="evidence" value="ECO:0007669"/>
    <property type="project" value="UniProtKB-KW"/>
</dbReference>
<gene>
    <name evidence="12" type="ordered locus">Sfum_4013</name>
</gene>
<organism evidence="12 13">
    <name type="scientific">Syntrophobacter fumaroxidans (strain DSM 10017 / MPOB)</name>
    <dbReference type="NCBI Taxonomy" id="335543"/>
    <lineage>
        <taxon>Bacteria</taxon>
        <taxon>Pseudomonadati</taxon>
        <taxon>Thermodesulfobacteriota</taxon>
        <taxon>Syntrophobacteria</taxon>
        <taxon>Syntrophobacterales</taxon>
        <taxon>Syntrophobacteraceae</taxon>
        <taxon>Syntrophobacter</taxon>
    </lineage>
</organism>
<dbReference type="OrthoDB" id="9808093at2"/>
<dbReference type="RefSeq" id="WP_011700792.1">
    <property type="nucleotide sequence ID" value="NC_008554.1"/>
</dbReference>
<dbReference type="SUPFAM" id="SSF53067">
    <property type="entry name" value="Actin-like ATPase domain"/>
    <property type="match status" value="1"/>
</dbReference>
<dbReference type="Pfam" id="PF01300">
    <property type="entry name" value="Sua5_yciO_yrdC"/>
    <property type="match status" value="1"/>
</dbReference>
<dbReference type="Pfam" id="PF22521">
    <property type="entry name" value="HypF_C_2"/>
    <property type="match status" value="1"/>
</dbReference>
<dbReference type="PIRSF" id="PIRSF006256">
    <property type="entry name" value="CMPcnvr_hdrg_mat"/>
    <property type="match status" value="1"/>
</dbReference>
<dbReference type="Gene3D" id="3.30.420.40">
    <property type="match status" value="1"/>
</dbReference>
<dbReference type="InterPro" id="IPR011125">
    <property type="entry name" value="Znf_HypF"/>
</dbReference>
<evidence type="ECO:0000313" key="13">
    <source>
        <dbReference type="Proteomes" id="UP000001784"/>
    </source>
</evidence>
<dbReference type="InterPro" id="IPR041440">
    <property type="entry name" value="HypF_C"/>
</dbReference>
<evidence type="ECO:0000256" key="3">
    <source>
        <dbReference type="ARBA" id="ARBA00022598"/>
    </source>
</evidence>
<evidence type="ECO:0000256" key="5">
    <source>
        <dbReference type="ARBA" id="ARBA00022771"/>
    </source>
</evidence>
<dbReference type="SUPFAM" id="SSF54975">
    <property type="entry name" value="Acylphosphatase/BLUF domain-like"/>
    <property type="match status" value="1"/>
</dbReference>
<dbReference type="Gene3D" id="3.30.110.120">
    <property type="match status" value="1"/>
</dbReference>
<proteinExistence type="inferred from homology"/>
<keyword evidence="9" id="KW-0378">Hydrolase</keyword>
<dbReference type="GO" id="GO:0003998">
    <property type="term" value="F:acylphosphatase activity"/>
    <property type="evidence" value="ECO:0007669"/>
    <property type="project" value="UniProtKB-EC"/>
</dbReference>